<sequence>MVSLATLIWDITSDNEVDSSPVDTDLNIVSPTMLDVTAVAYNSVVFEVRPVFSAIILSQYSFVNCRTMRTTQFVNHRLSSLLPFSVRGFFRRRLLLTVTLILLVVVAVEEIYFAKIRFAYQSFSWKTIEGNITRSRIDYMRHIANRPLMNITILTVLANDKNHDEYALAQSSFECYAIYHHYAWKVIDLSESPTLQQLCPQKDFMFARHCVTAEVLKNDTSIEWILFIDADMGVINPNRLIEEWIDESVDLIFYNRIFNHEIMAGSYLAKNSLFAREFLQYWADYDYRVPHSFHGTDNGAIQNVFLEKIMPERREEWAPCEVLWGNSKDFKGLYAYEKCARKILGSTGRWTGQASILPKGTAWARDTWLTNSHWSPNDFVLHAWKNSTLNAVTFAGWLTPLASHYFNLSICETNSAGKNWKYKYSFMASELDIDKMINSWIEEVEVFFHLPATVLVLTFIAYLLLALLSFSRYGLT</sequence>
<comment type="caution">
    <text evidence="2">The sequence shown here is derived from an EMBL/GenBank/DDBJ whole genome shotgun (WGS) entry which is preliminary data.</text>
</comment>
<dbReference type="EMBL" id="JBGFUD010000200">
    <property type="protein sequence ID" value="MFH4973966.1"/>
    <property type="molecule type" value="Genomic_DNA"/>
</dbReference>
<keyword evidence="3" id="KW-1185">Reference proteome</keyword>
<feature type="transmembrane region" description="Helical" evidence="1">
    <location>
        <begin position="446"/>
        <end position="470"/>
    </location>
</feature>
<dbReference type="InterPro" id="IPR029044">
    <property type="entry name" value="Nucleotide-diphossugar_trans"/>
</dbReference>
<accession>A0ABD6E4M3</accession>
<dbReference type="PANTHER" id="PTHR31562:SF2">
    <property type="entry name" value="NUCLEOTIDE-DIPHOSPHO-SUGAR TRANSFERASE"/>
    <property type="match status" value="1"/>
</dbReference>
<feature type="transmembrane region" description="Helical" evidence="1">
    <location>
        <begin position="94"/>
        <end position="114"/>
    </location>
</feature>
<keyword evidence="1" id="KW-0472">Membrane</keyword>
<dbReference type="InterPro" id="IPR004988">
    <property type="entry name" value="DUF273"/>
</dbReference>
<dbReference type="AlphaFoldDB" id="A0ABD6E4M3"/>
<dbReference type="PANTHER" id="PTHR31562">
    <property type="entry name" value="PROTEIN CBG18972"/>
    <property type="match status" value="1"/>
</dbReference>
<dbReference type="Pfam" id="PF03314">
    <property type="entry name" value="DUF273"/>
    <property type="match status" value="1"/>
</dbReference>
<protein>
    <recommendedName>
        <fullName evidence="4">Nucleotide-diphospho-sugar transferase domain-containing protein</fullName>
    </recommendedName>
</protein>
<reference evidence="2 3" key="1">
    <citation type="submission" date="2024-08" db="EMBL/GenBank/DDBJ databases">
        <title>Gnathostoma spinigerum genome.</title>
        <authorList>
            <person name="Gonzalez-Bertolin B."/>
            <person name="Monzon S."/>
            <person name="Zaballos A."/>
            <person name="Jimenez P."/>
            <person name="Dekumyoy P."/>
            <person name="Varona S."/>
            <person name="Cuesta I."/>
            <person name="Sumanam S."/>
            <person name="Adisakwattana P."/>
            <person name="Gasser R.B."/>
            <person name="Hernandez-Gonzalez A."/>
            <person name="Young N.D."/>
            <person name="Perteguer M.J."/>
        </authorList>
    </citation>
    <scope>NUCLEOTIDE SEQUENCE [LARGE SCALE GENOMIC DNA]</scope>
    <source>
        <strain evidence="2">AL3</strain>
        <tissue evidence="2">Liver</tissue>
    </source>
</reference>
<dbReference type="Gene3D" id="3.90.550.10">
    <property type="entry name" value="Spore Coat Polysaccharide Biosynthesis Protein SpsA, Chain A"/>
    <property type="match status" value="1"/>
</dbReference>
<keyword evidence="1" id="KW-0812">Transmembrane</keyword>
<evidence type="ECO:0008006" key="4">
    <source>
        <dbReference type="Google" id="ProtNLM"/>
    </source>
</evidence>
<organism evidence="2 3">
    <name type="scientific">Gnathostoma spinigerum</name>
    <dbReference type="NCBI Taxonomy" id="75299"/>
    <lineage>
        <taxon>Eukaryota</taxon>
        <taxon>Metazoa</taxon>
        <taxon>Ecdysozoa</taxon>
        <taxon>Nematoda</taxon>
        <taxon>Chromadorea</taxon>
        <taxon>Rhabditida</taxon>
        <taxon>Spirurina</taxon>
        <taxon>Gnathostomatomorpha</taxon>
        <taxon>Gnathostomatoidea</taxon>
        <taxon>Gnathostomatidae</taxon>
        <taxon>Gnathostoma</taxon>
    </lineage>
</organism>
<proteinExistence type="predicted"/>
<evidence type="ECO:0000256" key="1">
    <source>
        <dbReference type="SAM" id="Phobius"/>
    </source>
</evidence>
<dbReference type="Proteomes" id="UP001608902">
    <property type="component" value="Unassembled WGS sequence"/>
</dbReference>
<evidence type="ECO:0000313" key="2">
    <source>
        <dbReference type="EMBL" id="MFH4973966.1"/>
    </source>
</evidence>
<evidence type="ECO:0000313" key="3">
    <source>
        <dbReference type="Proteomes" id="UP001608902"/>
    </source>
</evidence>
<gene>
    <name evidence="2" type="ORF">AB6A40_000675</name>
</gene>
<name>A0ABD6E4M3_9BILA</name>
<keyword evidence="1" id="KW-1133">Transmembrane helix</keyword>